<keyword evidence="2" id="KW-0560">Oxidoreductase</keyword>
<feature type="compositionally biased region" description="Basic and acidic residues" evidence="4">
    <location>
        <begin position="472"/>
        <end position="482"/>
    </location>
</feature>
<gene>
    <name evidence="7" type="ORF">CLV85_1767</name>
</gene>
<dbReference type="InterPro" id="IPR041698">
    <property type="entry name" value="Methyltransf_25"/>
</dbReference>
<dbReference type="Gene3D" id="3.50.50.60">
    <property type="entry name" value="FAD/NAD(P)-binding domain"/>
    <property type="match status" value="2"/>
</dbReference>
<keyword evidence="8" id="KW-1185">Reference proteome</keyword>
<organism evidence="7 8">
    <name type="scientific">Salinibacterium amurskyense</name>
    <dbReference type="NCBI Taxonomy" id="205941"/>
    <lineage>
        <taxon>Bacteria</taxon>
        <taxon>Bacillati</taxon>
        <taxon>Actinomycetota</taxon>
        <taxon>Actinomycetes</taxon>
        <taxon>Micrococcales</taxon>
        <taxon>Microbacteriaceae</taxon>
        <taxon>Salinibacterium</taxon>
    </lineage>
</organism>
<evidence type="ECO:0000256" key="1">
    <source>
        <dbReference type="ARBA" id="ARBA00022630"/>
    </source>
</evidence>
<dbReference type="InterPro" id="IPR050097">
    <property type="entry name" value="Ferredoxin-NADP_redctase_2"/>
</dbReference>
<dbReference type="PANTHER" id="PTHR48105">
    <property type="entry name" value="THIOREDOXIN REDUCTASE 1-RELATED-RELATED"/>
    <property type="match status" value="1"/>
</dbReference>
<comment type="catalytic activity">
    <reaction evidence="3">
        <text>[thioredoxin]-dithiol + NADP(+) = [thioredoxin]-disulfide + NADPH + H(+)</text>
        <dbReference type="Rhea" id="RHEA:20345"/>
        <dbReference type="Rhea" id="RHEA-COMP:10698"/>
        <dbReference type="Rhea" id="RHEA-COMP:10700"/>
        <dbReference type="ChEBI" id="CHEBI:15378"/>
        <dbReference type="ChEBI" id="CHEBI:29950"/>
        <dbReference type="ChEBI" id="CHEBI:50058"/>
        <dbReference type="ChEBI" id="CHEBI:57783"/>
        <dbReference type="ChEBI" id="CHEBI:58349"/>
        <dbReference type="EC" id="1.8.1.9"/>
    </reaction>
</comment>
<dbReference type="EMBL" id="PGFH01000001">
    <property type="protein sequence ID" value="PJJ82565.1"/>
    <property type="molecule type" value="Genomic_DNA"/>
</dbReference>
<protein>
    <submittedName>
        <fullName evidence="7">Thioredoxin reductase</fullName>
    </submittedName>
</protein>
<dbReference type="Proteomes" id="UP000231742">
    <property type="component" value="Unassembled WGS sequence"/>
</dbReference>
<proteinExistence type="predicted"/>
<evidence type="ECO:0000313" key="8">
    <source>
        <dbReference type="Proteomes" id="UP000231742"/>
    </source>
</evidence>
<accession>A0A2M9DA16</accession>
<evidence type="ECO:0000259" key="5">
    <source>
        <dbReference type="Pfam" id="PF07992"/>
    </source>
</evidence>
<name>A0A2M9DA16_9MICO</name>
<dbReference type="CDD" id="cd02440">
    <property type="entry name" value="AdoMet_MTases"/>
    <property type="match status" value="1"/>
</dbReference>
<sequence>MENTHWDAVVIGAGPAGLSAALLLGRARRRTLVVDAGEPRNRFAAHMHGVLGHEGSSPQQLRHTGEAELGIYGVEVVAGAVDRLDDVSDGVRVALQDGSVLTTRAVVVATGIADVLAEIPGLAERWGSSVIHCPYCHGWEIRDSALGVLATEFVGLHQAFLARQWSDNVTVFTAAVGDVPEETVARLRSRGVKLIDSPVVELAGEAGGPIAVHTADGLVTSIDALFTAGTPRPHDSFLTDLQLARAEIAGVSMVAVDAAGKTSHDRIWAAGNVVNPMLTVPMSIGAGAMAGAAVNGILVVEDFDLAERTLTPTEFWEQRYAHNTQVWSGHANAVLADVVVSIEQRLAAETPGGALGQRTAIDLGCGEGGDALWLAARGWKTTGVDISRTALERAQVAANAAQLSSDQLRFVVTDLSEFEPEDSFDLVTASFLQSPVRLARAEILRAATSMVAPGGHLLVTAHATSPFSGIGGEDHDHDHDQTQTHSFEADFPTPDKELERLRLDPAEWTVVLKELRPRTITRPDADPFTIEDSVVLVRRS</sequence>
<dbReference type="SUPFAM" id="SSF53335">
    <property type="entry name" value="S-adenosyl-L-methionine-dependent methyltransferases"/>
    <property type="match status" value="1"/>
</dbReference>
<dbReference type="OrthoDB" id="9786503at2"/>
<feature type="domain" description="Methyltransferase" evidence="6">
    <location>
        <begin position="361"/>
        <end position="455"/>
    </location>
</feature>
<evidence type="ECO:0000259" key="6">
    <source>
        <dbReference type="Pfam" id="PF13649"/>
    </source>
</evidence>
<dbReference type="PRINTS" id="PR00469">
    <property type="entry name" value="PNDRDTASEII"/>
</dbReference>
<dbReference type="InterPro" id="IPR023753">
    <property type="entry name" value="FAD/NAD-binding_dom"/>
</dbReference>
<evidence type="ECO:0000256" key="3">
    <source>
        <dbReference type="ARBA" id="ARBA00048132"/>
    </source>
</evidence>
<dbReference type="InterPro" id="IPR029063">
    <property type="entry name" value="SAM-dependent_MTases_sf"/>
</dbReference>
<reference evidence="7 8" key="1">
    <citation type="submission" date="2017-11" db="EMBL/GenBank/DDBJ databases">
        <title>Genomic Encyclopedia of Archaeal and Bacterial Type Strains, Phase II (KMG-II): From Individual Species to Whole Genera.</title>
        <authorList>
            <person name="Goeker M."/>
        </authorList>
    </citation>
    <scope>NUCLEOTIDE SEQUENCE [LARGE SCALE GENOMIC DNA]</scope>
    <source>
        <strain evidence="7 8">DSM 16400</strain>
    </source>
</reference>
<keyword evidence="1" id="KW-0285">Flavoprotein</keyword>
<feature type="domain" description="FAD/NAD(P)-binding" evidence="5">
    <location>
        <begin position="7"/>
        <end position="279"/>
    </location>
</feature>
<dbReference type="SUPFAM" id="SSF51905">
    <property type="entry name" value="FAD/NAD(P)-binding domain"/>
    <property type="match status" value="1"/>
</dbReference>
<dbReference type="Pfam" id="PF07992">
    <property type="entry name" value="Pyr_redox_2"/>
    <property type="match status" value="1"/>
</dbReference>
<comment type="caution">
    <text evidence="7">The sequence shown here is derived from an EMBL/GenBank/DDBJ whole genome shotgun (WGS) entry which is preliminary data.</text>
</comment>
<dbReference type="Pfam" id="PF13649">
    <property type="entry name" value="Methyltransf_25"/>
    <property type="match status" value="1"/>
</dbReference>
<dbReference type="RefSeq" id="WP_100389148.1">
    <property type="nucleotide sequence ID" value="NZ_PGFH01000001.1"/>
</dbReference>
<dbReference type="Gene3D" id="3.40.50.150">
    <property type="entry name" value="Vaccinia Virus protein VP39"/>
    <property type="match status" value="1"/>
</dbReference>
<evidence type="ECO:0000313" key="7">
    <source>
        <dbReference type="EMBL" id="PJJ82565.1"/>
    </source>
</evidence>
<evidence type="ECO:0000256" key="2">
    <source>
        <dbReference type="ARBA" id="ARBA00023002"/>
    </source>
</evidence>
<dbReference type="GO" id="GO:0004791">
    <property type="term" value="F:thioredoxin-disulfide reductase (NADPH) activity"/>
    <property type="evidence" value="ECO:0007669"/>
    <property type="project" value="UniProtKB-EC"/>
</dbReference>
<evidence type="ECO:0000256" key="4">
    <source>
        <dbReference type="SAM" id="MobiDB-lite"/>
    </source>
</evidence>
<dbReference type="PRINTS" id="PR00368">
    <property type="entry name" value="FADPNR"/>
</dbReference>
<feature type="region of interest" description="Disordered" evidence="4">
    <location>
        <begin position="468"/>
        <end position="491"/>
    </location>
</feature>
<dbReference type="AlphaFoldDB" id="A0A2M9DA16"/>
<dbReference type="InterPro" id="IPR036188">
    <property type="entry name" value="FAD/NAD-bd_sf"/>
</dbReference>